<feature type="transmembrane region" description="Helical" evidence="1">
    <location>
        <begin position="23"/>
        <end position="45"/>
    </location>
</feature>
<sequence length="46" mass="4918">MEVAVETERGTDEPVAMSAHRPWAKIVTLVVLGAFLLSILVGALLL</sequence>
<gene>
    <name evidence="2" type="ORF">ACFPBZ_01720</name>
</gene>
<organism evidence="2 3">
    <name type="scientific">Actinomycetospora atypica</name>
    <dbReference type="NCBI Taxonomy" id="1290095"/>
    <lineage>
        <taxon>Bacteria</taxon>
        <taxon>Bacillati</taxon>
        <taxon>Actinomycetota</taxon>
        <taxon>Actinomycetes</taxon>
        <taxon>Pseudonocardiales</taxon>
        <taxon>Pseudonocardiaceae</taxon>
        <taxon>Actinomycetospora</taxon>
    </lineage>
</organism>
<protein>
    <submittedName>
        <fullName evidence="2">Uncharacterized protein</fullName>
    </submittedName>
</protein>
<evidence type="ECO:0000313" key="3">
    <source>
        <dbReference type="Proteomes" id="UP001595947"/>
    </source>
</evidence>
<keyword evidence="1" id="KW-0812">Transmembrane</keyword>
<dbReference type="EMBL" id="JBHSIV010000002">
    <property type="protein sequence ID" value="MFC5060909.1"/>
    <property type="molecule type" value="Genomic_DNA"/>
</dbReference>
<proteinExistence type="predicted"/>
<evidence type="ECO:0000313" key="2">
    <source>
        <dbReference type="EMBL" id="MFC5060909.1"/>
    </source>
</evidence>
<reference evidence="3" key="1">
    <citation type="journal article" date="2019" name="Int. J. Syst. Evol. Microbiol.">
        <title>The Global Catalogue of Microorganisms (GCM) 10K type strain sequencing project: providing services to taxonomists for standard genome sequencing and annotation.</title>
        <authorList>
            <consortium name="The Broad Institute Genomics Platform"/>
            <consortium name="The Broad Institute Genome Sequencing Center for Infectious Disease"/>
            <person name="Wu L."/>
            <person name="Ma J."/>
        </authorList>
    </citation>
    <scope>NUCLEOTIDE SEQUENCE [LARGE SCALE GENOMIC DNA]</scope>
    <source>
        <strain evidence="3">CGMCC 4.7093</strain>
    </source>
</reference>
<comment type="caution">
    <text evidence="2">The sequence shown here is derived from an EMBL/GenBank/DDBJ whole genome shotgun (WGS) entry which is preliminary data.</text>
</comment>
<keyword evidence="1" id="KW-1133">Transmembrane helix</keyword>
<dbReference type="Proteomes" id="UP001595947">
    <property type="component" value="Unassembled WGS sequence"/>
</dbReference>
<keyword evidence="1" id="KW-0472">Membrane</keyword>
<accession>A0ABV9YG11</accession>
<keyword evidence="3" id="KW-1185">Reference proteome</keyword>
<name>A0ABV9YG11_9PSEU</name>
<evidence type="ECO:0000256" key="1">
    <source>
        <dbReference type="SAM" id="Phobius"/>
    </source>
</evidence>